<proteinExistence type="predicted"/>
<sequence>MNAFFEPSLVGGFFELSLKPSFLGGFFFKLSFLNPLF</sequence>
<dbReference type="Proteomes" id="UP000007467">
    <property type="component" value="Chromosome"/>
</dbReference>
<evidence type="ECO:0000313" key="2">
    <source>
        <dbReference type="Proteomes" id="UP000007467"/>
    </source>
</evidence>
<accession>E8QTM5</accession>
<evidence type="ECO:0000313" key="1">
    <source>
        <dbReference type="EMBL" id="ADU84052.1"/>
    </source>
</evidence>
<dbReference type="KEGG" id="hes:HPSA_00110"/>
<dbReference type="AlphaFoldDB" id="E8QTM5"/>
<dbReference type="HOGENOM" id="CLU_3344495_0_0_7"/>
<gene>
    <name evidence="1" type="ordered locus">HPSA_00110</name>
</gene>
<reference evidence="1 2" key="2">
    <citation type="journal article" date="2013" name="Genome Announc.">
        <title>Genome Sequences of Three hpAfrica2 Strains of Helicobacter pylori.</title>
        <authorList>
            <person name="Duncan S.S."/>
            <person name="Bertoli M.T."/>
            <person name="Kersulyte D."/>
            <person name="Valk P.L."/>
            <person name="Tamma S."/>
            <person name="Segal I."/>
            <person name="McClain M.S."/>
            <person name="Cover T.L."/>
            <person name="Berg D.E."/>
        </authorList>
    </citation>
    <scope>NUCLEOTIDE SEQUENCE [LARGE SCALE GENOMIC DNA]</scope>
    <source>
        <strain evidence="1 2">SouthAfrica7</strain>
    </source>
</reference>
<dbReference type="EMBL" id="CP002336">
    <property type="protein sequence ID" value="ADU84052.1"/>
    <property type="molecule type" value="Genomic_DNA"/>
</dbReference>
<name>E8QTM5_HELPW</name>
<reference evidence="2" key="1">
    <citation type="submission" date="2010-11" db="EMBL/GenBank/DDBJ databases">
        <title>Genome sequence of Helicobacter pylori strain SouthAfrica7.</title>
        <authorList>
            <person name="Kersulyte D."/>
            <person name="Segal I."/>
            <person name="Mistry R."/>
            <person name="Berg D.E."/>
        </authorList>
    </citation>
    <scope>NUCLEOTIDE SEQUENCE [LARGE SCALE GENOMIC DNA]</scope>
    <source>
        <strain evidence="2">SouthAfrica7</strain>
    </source>
</reference>
<organism evidence="1 2">
    <name type="scientific">Helicobacter pylori (strain SouthAfrica7)</name>
    <dbReference type="NCBI Taxonomy" id="907239"/>
    <lineage>
        <taxon>Bacteria</taxon>
        <taxon>Pseudomonadati</taxon>
        <taxon>Campylobacterota</taxon>
        <taxon>Epsilonproteobacteria</taxon>
        <taxon>Campylobacterales</taxon>
        <taxon>Helicobacteraceae</taxon>
        <taxon>Helicobacter</taxon>
    </lineage>
</organism>
<protein>
    <submittedName>
        <fullName evidence="1">Uncharacterized protein</fullName>
    </submittedName>
</protein>